<evidence type="ECO:0000256" key="2">
    <source>
        <dbReference type="ARBA" id="ARBA00023172"/>
    </source>
</evidence>
<dbReference type="InterPro" id="IPR013762">
    <property type="entry name" value="Integrase-like_cat_sf"/>
</dbReference>
<dbReference type="AlphaFoldDB" id="A0A6H1P276"/>
<evidence type="ECO:0000259" key="5">
    <source>
        <dbReference type="PROSITE" id="PS51900"/>
    </source>
</evidence>
<gene>
    <name evidence="6" type="ORF">HFZ78_13635</name>
</gene>
<dbReference type="Proteomes" id="UP000501868">
    <property type="component" value="Chromosome"/>
</dbReference>
<dbReference type="PANTHER" id="PTHR30349">
    <property type="entry name" value="PHAGE INTEGRASE-RELATED"/>
    <property type="match status" value="1"/>
</dbReference>
<dbReference type="Pfam" id="PF00589">
    <property type="entry name" value="Phage_integrase"/>
    <property type="match status" value="1"/>
</dbReference>
<evidence type="ECO:0000259" key="4">
    <source>
        <dbReference type="PROSITE" id="PS51898"/>
    </source>
</evidence>
<dbReference type="PROSITE" id="PS51898">
    <property type="entry name" value="TYR_RECOMBINASE"/>
    <property type="match status" value="1"/>
</dbReference>
<evidence type="ECO:0000256" key="1">
    <source>
        <dbReference type="ARBA" id="ARBA00023125"/>
    </source>
</evidence>
<dbReference type="EMBL" id="CP051128">
    <property type="protein sequence ID" value="QIZ07646.1"/>
    <property type="molecule type" value="Genomic_DNA"/>
</dbReference>
<sequence>MFQRFMWFKHSEGLAPRTIEEYRIHFQWLLDYLEGDLSSEEMTLEVFREWVDFMLNEKCLQPTTVNIRIRTMRAFLRWCYLEELIETPIHEKFKPMKTAEDTIEALTVTEIKTLLNAFDESTYVGFRDKVMVMVLLDSMVRISELLAMRRSNVDFKSGVIKLEAMNTKTRKAREVPLSSKTMKLLKEYMNESEDFGEDLLFLTYDGREMISNTWRTRLHEVAEIAGIKKAVRPHVMRHTGALLYIMNGGDPFSLQRILGHSDMSMTRKYIQMTNLDIKRQHNVFSPLKNVFK</sequence>
<feature type="domain" description="Tyr recombinase" evidence="4">
    <location>
        <begin position="101"/>
        <end position="282"/>
    </location>
</feature>
<dbReference type="GO" id="GO:0003677">
    <property type="term" value="F:DNA binding"/>
    <property type="evidence" value="ECO:0007669"/>
    <property type="project" value="UniProtKB-UniRule"/>
</dbReference>
<name>A0A6H1P276_PRIMG</name>
<evidence type="ECO:0000313" key="7">
    <source>
        <dbReference type="Proteomes" id="UP000501868"/>
    </source>
</evidence>
<keyword evidence="2" id="KW-0233">DNA recombination</keyword>
<protein>
    <submittedName>
        <fullName evidence="6">Tyrosine-type recombinase/integrase</fullName>
    </submittedName>
</protein>
<dbReference type="InterPro" id="IPR011010">
    <property type="entry name" value="DNA_brk_join_enz"/>
</dbReference>
<dbReference type="InterPro" id="IPR044068">
    <property type="entry name" value="CB"/>
</dbReference>
<reference evidence="6 7" key="2">
    <citation type="submission" date="2020-04" db="EMBL/GenBank/DDBJ databases">
        <authorList>
            <person name="Fomenkov A."/>
            <person name="Anton B.P."/>
            <person name="Roberts R.J."/>
        </authorList>
    </citation>
    <scope>NUCLEOTIDE SEQUENCE [LARGE SCALE GENOMIC DNA]</scope>
    <source>
        <strain evidence="6 7">S2</strain>
    </source>
</reference>
<dbReference type="InterPro" id="IPR050090">
    <property type="entry name" value="Tyrosine_recombinase_XerCD"/>
</dbReference>
<dbReference type="Gene3D" id="1.10.443.10">
    <property type="entry name" value="Intergrase catalytic core"/>
    <property type="match status" value="1"/>
</dbReference>
<dbReference type="GO" id="GO:0006310">
    <property type="term" value="P:DNA recombination"/>
    <property type="evidence" value="ECO:0007669"/>
    <property type="project" value="UniProtKB-KW"/>
</dbReference>
<dbReference type="CDD" id="cd00397">
    <property type="entry name" value="DNA_BRE_C"/>
    <property type="match status" value="1"/>
</dbReference>
<proteinExistence type="predicted"/>
<evidence type="ECO:0000256" key="3">
    <source>
        <dbReference type="PROSITE-ProRule" id="PRU01248"/>
    </source>
</evidence>
<dbReference type="SUPFAM" id="SSF56349">
    <property type="entry name" value="DNA breaking-rejoining enzymes"/>
    <property type="match status" value="1"/>
</dbReference>
<accession>A0A6H1P276</accession>
<reference evidence="6 7" key="1">
    <citation type="submission" date="2020-04" db="EMBL/GenBank/DDBJ databases">
        <title>Genome-Wide Identification of 5-Methylcytosine Sites in Bacterial Genomes By High-Throughput Sequencing of MspJI Restriction Fragments.</title>
        <authorList>
            <person name="Wu V."/>
        </authorList>
    </citation>
    <scope>NUCLEOTIDE SEQUENCE [LARGE SCALE GENOMIC DNA]</scope>
    <source>
        <strain evidence="6 7">S2</strain>
    </source>
</reference>
<dbReference type="InterPro" id="IPR010998">
    <property type="entry name" value="Integrase_recombinase_N"/>
</dbReference>
<keyword evidence="1 3" id="KW-0238">DNA-binding</keyword>
<dbReference type="PROSITE" id="PS51900">
    <property type="entry name" value="CB"/>
    <property type="match status" value="1"/>
</dbReference>
<organism evidence="6 7">
    <name type="scientific">Priestia megaterium</name>
    <name type="common">Bacillus megaterium</name>
    <dbReference type="NCBI Taxonomy" id="1404"/>
    <lineage>
        <taxon>Bacteria</taxon>
        <taxon>Bacillati</taxon>
        <taxon>Bacillota</taxon>
        <taxon>Bacilli</taxon>
        <taxon>Bacillales</taxon>
        <taxon>Bacillaceae</taxon>
        <taxon>Priestia</taxon>
    </lineage>
</organism>
<dbReference type="InterPro" id="IPR002104">
    <property type="entry name" value="Integrase_catalytic"/>
</dbReference>
<evidence type="ECO:0000313" key="6">
    <source>
        <dbReference type="EMBL" id="QIZ07646.1"/>
    </source>
</evidence>
<dbReference type="Gene3D" id="1.10.150.130">
    <property type="match status" value="1"/>
</dbReference>
<dbReference type="GO" id="GO:0015074">
    <property type="term" value="P:DNA integration"/>
    <property type="evidence" value="ECO:0007669"/>
    <property type="project" value="InterPro"/>
</dbReference>
<feature type="domain" description="Core-binding (CB)" evidence="5">
    <location>
        <begin position="1"/>
        <end position="80"/>
    </location>
</feature>